<comment type="caution">
    <text evidence="1">The sequence shown here is derived from an EMBL/GenBank/DDBJ whole genome shotgun (WGS) entry which is preliminary data.</text>
</comment>
<evidence type="ECO:0000313" key="1">
    <source>
        <dbReference type="EMBL" id="NEC21213.1"/>
    </source>
</evidence>
<name>A0A7K3S1P9_9ACTN</name>
<dbReference type="EMBL" id="JAAGMP010001046">
    <property type="protein sequence ID" value="NEC21213.1"/>
    <property type="molecule type" value="Genomic_DNA"/>
</dbReference>
<sequence length="150" mass="17142">MLQCTAVTALPRDEALIALVCMEGGPDDAGDHLDEKPYVLCELGEHDEAAEHAAHLWAAEAEPASLWFLWTVSGGFRVYHRFVSRSTCPVRIHHVEEDYRQWCALYDDHPSDHSFNVRDPLRDAYYAQIRRDAQRYFAHDDPDKGDGQES</sequence>
<evidence type="ECO:0000313" key="2">
    <source>
        <dbReference type="Proteomes" id="UP000469670"/>
    </source>
</evidence>
<proteinExistence type="predicted"/>
<gene>
    <name evidence="1" type="ORF">G3I50_23640</name>
</gene>
<dbReference type="RefSeq" id="WP_164205244.1">
    <property type="nucleotide sequence ID" value="NZ_JAAGMP010001046.1"/>
</dbReference>
<dbReference type="AlphaFoldDB" id="A0A7K3S1P9"/>
<reference evidence="1 2" key="1">
    <citation type="submission" date="2020-01" db="EMBL/GenBank/DDBJ databases">
        <title>Insect and environment-associated Actinomycetes.</title>
        <authorList>
            <person name="Currrie C."/>
            <person name="Chevrette M."/>
            <person name="Carlson C."/>
            <person name="Stubbendieck R."/>
            <person name="Wendt-Pienkowski E."/>
        </authorList>
    </citation>
    <scope>NUCLEOTIDE SEQUENCE [LARGE SCALE GENOMIC DNA]</scope>
    <source>
        <strain evidence="1 2">SID7590</strain>
    </source>
</reference>
<protein>
    <submittedName>
        <fullName evidence="1">Uncharacterized protein</fullName>
    </submittedName>
</protein>
<dbReference type="Proteomes" id="UP000469670">
    <property type="component" value="Unassembled WGS sequence"/>
</dbReference>
<organism evidence="1 2">
    <name type="scientific">Streptomyces parvus</name>
    <dbReference type="NCBI Taxonomy" id="66428"/>
    <lineage>
        <taxon>Bacteria</taxon>
        <taxon>Bacillati</taxon>
        <taxon>Actinomycetota</taxon>
        <taxon>Actinomycetes</taxon>
        <taxon>Kitasatosporales</taxon>
        <taxon>Streptomycetaceae</taxon>
        <taxon>Streptomyces</taxon>
    </lineage>
</organism>
<accession>A0A7K3S1P9</accession>